<proteinExistence type="predicted"/>
<accession>A0A7K1S3Q2</accession>
<dbReference type="RefSeq" id="WP_157582575.1">
    <property type="nucleotide sequence ID" value="NZ_WPIN01000001.1"/>
</dbReference>
<evidence type="ECO:0000313" key="1">
    <source>
        <dbReference type="EMBL" id="MVM28452.1"/>
    </source>
</evidence>
<gene>
    <name evidence="1" type="ORF">GO755_00305</name>
</gene>
<dbReference type="AlphaFoldDB" id="A0A7K1S3Q2"/>
<evidence type="ECO:0000313" key="2">
    <source>
        <dbReference type="Proteomes" id="UP000436006"/>
    </source>
</evidence>
<dbReference type="EMBL" id="WPIN01000001">
    <property type="protein sequence ID" value="MVM28452.1"/>
    <property type="molecule type" value="Genomic_DNA"/>
</dbReference>
<name>A0A7K1S3Q2_9BACT</name>
<keyword evidence="2" id="KW-1185">Reference proteome</keyword>
<protein>
    <submittedName>
        <fullName evidence="1">Uncharacterized protein</fullName>
    </submittedName>
</protein>
<reference evidence="1 2" key="1">
    <citation type="submission" date="2019-12" db="EMBL/GenBank/DDBJ databases">
        <title>Spirosoma sp. HMF4905 genome sequencing and assembly.</title>
        <authorList>
            <person name="Kang H."/>
            <person name="Cha I."/>
            <person name="Kim H."/>
            <person name="Joh K."/>
        </authorList>
    </citation>
    <scope>NUCLEOTIDE SEQUENCE [LARGE SCALE GENOMIC DNA]</scope>
    <source>
        <strain evidence="1 2">HMF4905</strain>
    </source>
</reference>
<sequence length="90" mass="10321">MQYQPQESSVWAVGDLYQFPTGLVLCVGANHTFAYFVTAEGMPLADVQLVDVPKDTFFLHNTGLTYQYESREQVQQDYKNGLFTPYFVVR</sequence>
<comment type="caution">
    <text evidence="1">The sequence shown here is derived from an EMBL/GenBank/DDBJ whole genome shotgun (WGS) entry which is preliminary data.</text>
</comment>
<dbReference type="Proteomes" id="UP000436006">
    <property type="component" value="Unassembled WGS sequence"/>
</dbReference>
<organism evidence="1 2">
    <name type="scientific">Spirosoma arboris</name>
    <dbReference type="NCBI Taxonomy" id="2682092"/>
    <lineage>
        <taxon>Bacteria</taxon>
        <taxon>Pseudomonadati</taxon>
        <taxon>Bacteroidota</taxon>
        <taxon>Cytophagia</taxon>
        <taxon>Cytophagales</taxon>
        <taxon>Cytophagaceae</taxon>
        <taxon>Spirosoma</taxon>
    </lineage>
</organism>